<dbReference type="EMBL" id="JXKC01000002">
    <property type="protein sequence ID" value="PCS20033.1"/>
    <property type="molecule type" value="Genomic_DNA"/>
</dbReference>
<evidence type="ECO:0000259" key="1">
    <source>
        <dbReference type="SMART" id="SM00974"/>
    </source>
</evidence>
<evidence type="ECO:0000313" key="2">
    <source>
        <dbReference type="EMBL" id="PCS20033.1"/>
    </source>
</evidence>
<dbReference type="InterPro" id="IPR018306">
    <property type="entry name" value="Phage_T5_Orf172_DNA-bd"/>
</dbReference>
<sequence>MYGFLNFCRKEEEVVKEEGTVYAIRNPLFRMYVKIGITSDTMKKRLFSLNTSVPKDFEIIDTVRVKNYKTVEKLLHTLFKEYRYNESREFFIVSDDKIKEHFSYIRELAGIEENISLTRLKVNSKSVIETDKHEHITRGQLVEFIKEEHDKNPGILRKYIGLNSSKVSARNKNFGKIKIYPIPKLAGNGRTMTVAIEKDINVYVNYSSFDISQAYRQYQLLFLRGELE</sequence>
<name>A0A2A5SVV6_LACLC</name>
<comment type="caution">
    <text evidence="2">The sequence shown here is derived from an EMBL/GenBank/DDBJ whole genome shotgun (WGS) entry which is preliminary data.</text>
</comment>
<accession>A0A2A5SVV6</accession>
<reference evidence="2 3" key="1">
    <citation type="submission" date="2014-12" db="EMBL/GenBank/DDBJ databases">
        <title>Draft genome sequences of 10 type strains of Lactococcus.</title>
        <authorList>
            <person name="Sun Z."/>
            <person name="Zhong Z."/>
            <person name="Liu W."/>
            <person name="Zhang W."/>
            <person name="Zhang H."/>
        </authorList>
    </citation>
    <scope>NUCLEOTIDE SEQUENCE [LARGE SCALE GENOMIC DNA]</scope>
    <source>
        <strain evidence="2 3">DSM 21502</strain>
    </source>
</reference>
<feature type="domain" description="Bacteriophage T5 Orf172 DNA-binding" evidence="1">
    <location>
        <begin position="27"/>
        <end position="105"/>
    </location>
</feature>
<dbReference type="SMART" id="SM00974">
    <property type="entry name" value="T5orf172"/>
    <property type="match status" value="1"/>
</dbReference>
<evidence type="ECO:0000313" key="3">
    <source>
        <dbReference type="Proteomes" id="UP000218711"/>
    </source>
</evidence>
<gene>
    <name evidence="2" type="ORF">RU92_GL001551</name>
</gene>
<dbReference type="Proteomes" id="UP000218711">
    <property type="component" value="Unassembled WGS sequence"/>
</dbReference>
<proteinExistence type="predicted"/>
<dbReference type="AlphaFoldDB" id="A0A2A5SVV6"/>
<dbReference type="Pfam" id="PF13455">
    <property type="entry name" value="MUG113"/>
    <property type="match status" value="1"/>
</dbReference>
<organism evidence="2 3">
    <name type="scientific">Lactococcus cremoris subsp. tructae</name>
    <dbReference type="NCBI Taxonomy" id="542833"/>
    <lineage>
        <taxon>Bacteria</taxon>
        <taxon>Bacillati</taxon>
        <taxon>Bacillota</taxon>
        <taxon>Bacilli</taxon>
        <taxon>Lactobacillales</taxon>
        <taxon>Streptococcaceae</taxon>
        <taxon>Lactococcus</taxon>
    </lineage>
</organism>
<protein>
    <recommendedName>
        <fullName evidence="1">Bacteriophage T5 Orf172 DNA-binding domain-containing protein</fullName>
    </recommendedName>
</protein>